<keyword evidence="2" id="KW-1185">Reference proteome</keyword>
<sequence>MAAKLLNTEDRTIKAGIKLFLSGVMQVWSSPTARRKQSLITLYWSLVYWSFGEERQTKVSLSSISKVAGYLKRFCEAWKEIADNEFVLGCIKGYIISFNPQVRQEAEPRVVIEKNEIERLFGRAIYGWLG</sequence>
<dbReference type="Proteomes" id="UP000826195">
    <property type="component" value="Unassembled WGS sequence"/>
</dbReference>
<protein>
    <submittedName>
        <fullName evidence="1">Uncharacterized protein</fullName>
    </submittedName>
</protein>
<evidence type="ECO:0000313" key="1">
    <source>
        <dbReference type="EMBL" id="KAH0557407.1"/>
    </source>
</evidence>
<dbReference type="AlphaFoldDB" id="A0AAV7IUU7"/>
<dbReference type="EMBL" id="JAHXZJ010000747">
    <property type="protein sequence ID" value="KAH0557407.1"/>
    <property type="molecule type" value="Genomic_DNA"/>
</dbReference>
<reference evidence="1 2" key="1">
    <citation type="journal article" date="2021" name="J. Hered.">
        <title>A chromosome-level genome assembly of the parasitoid wasp, Cotesia glomerata (Hymenoptera: Braconidae).</title>
        <authorList>
            <person name="Pinto B.J."/>
            <person name="Weis J.J."/>
            <person name="Gamble T."/>
            <person name="Ode P.J."/>
            <person name="Paul R."/>
            <person name="Zaspel J.M."/>
        </authorList>
    </citation>
    <scope>NUCLEOTIDE SEQUENCE [LARGE SCALE GENOMIC DNA]</scope>
    <source>
        <strain evidence="1">CgM1</strain>
    </source>
</reference>
<proteinExistence type="predicted"/>
<organism evidence="1 2">
    <name type="scientific">Cotesia glomerata</name>
    <name type="common">Lepidopteran parasitic wasp</name>
    <name type="synonym">Apanteles glomeratus</name>
    <dbReference type="NCBI Taxonomy" id="32391"/>
    <lineage>
        <taxon>Eukaryota</taxon>
        <taxon>Metazoa</taxon>
        <taxon>Ecdysozoa</taxon>
        <taxon>Arthropoda</taxon>
        <taxon>Hexapoda</taxon>
        <taxon>Insecta</taxon>
        <taxon>Pterygota</taxon>
        <taxon>Neoptera</taxon>
        <taxon>Endopterygota</taxon>
        <taxon>Hymenoptera</taxon>
        <taxon>Apocrita</taxon>
        <taxon>Ichneumonoidea</taxon>
        <taxon>Braconidae</taxon>
        <taxon>Microgastrinae</taxon>
        <taxon>Cotesia</taxon>
    </lineage>
</organism>
<gene>
    <name evidence="1" type="ORF">KQX54_005541</name>
</gene>
<accession>A0AAV7IUU7</accession>
<name>A0AAV7IUU7_COTGL</name>
<comment type="caution">
    <text evidence="1">The sequence shown here is derived from an EMBL/GenBank/DDBJ whole genome shotgun (WGS) entry which is preliminary data.</text>
</comment>
<evidence type="ECO:0000313" key="2">
    <source>
        <dbReference type="Proteomes" id="UP000826195"/>
    </source>
</evidence>